<organism evidence="1 2">
    <name type="scientific">Araneus ventricosus</name>
    <name type="common">Orbweaver spider</name>
    <name type="synonym">Epeira ventricosa</name>
    <dbReference type="NCBI Taxonomy" id="182803"/>
    <lineage>
        <taxon>Eukaryota</taxon>
        <taxon>Metazoa</taxon>
        <taxon>Ecdysozoa</taxon>
        <taxon>Arthropoda</taxon>
        <taxon>Chelicerata</taxon>
        <taxon>Arachnida</taxon>
        <taxon>Araneae</taxon>
        <taxon>Araneomorphae</taxon>
        <taxon>Entelegynae</taxon>
        <taxon>Araneoidea</taxon>
        <taxon>Araneidae</taxon>
        <taxon>Araneus</taxon>
    </lineage>
</organism>
<protein>
    <submittedName>
        <fullName evidence="1">Uncharacterized protein</fullName>
    </submittedName>
</protein>
<comment type="caution">
    <text evidence="1">The sequence shown here is derived from an EMBL/GenBank/DDBJ whole genome shotgun (WGS) entry which is preliminary data.</text>
</comment>
<dbReference type="EMBL" id="BGPR01092669">
    <property type="protein sequence ID" value="GBM28028.1"/>
    <property type="molecule type" value="Genomic_DNA"/>
</dbReference>
<reference evidence="1 2" key="1">
    <citation type="journal article" date="2019" name="Sci. Rep.">
        <title>Orb-weaving spider Araneus ventricosus genome elucidates the spidroin gene catalogue.</title>
        <authorList>
            <person name="Kono N."/>
            <person name="Nakamura H."/>
            <person name="Ohtoshi R."/>
            <person name="Moran D.A.P."/>
            <person name="Shinohara A."/>
            <person name="Yoshida Y."/>
            <person name="Fujiwara M."/>
            <person name="Mori M."/>
            <person name="Tomita M."/>
            <person name="Arakawa K."/>
        </authorList>
    </citation>
    <scope>NUCLEOTIDE SEQUENCE [LARGE SCALE GENOMIC DNA]</scope>
</reference>
<dbReference type="Proteomes" id="UP000499080">
    <property type="component" value="Unassembled WGS sequence"/>
</dbReference>
<name>A0A4Y2EIW7_ARAVE</name>
<sequence>MAFIAFIYSCRYLKTMLSPPLQSLLDLCSIRIAYLMWTRRDVTKYRLQEICFDESADIVLDDVESLPLPAQLKSRISYNVKPAGKRLLRFVDLLRRKTQHENSKKWLTSDVLYECLILNADGLINQRKTADKILSSRMLFKYSALFAFRLACVNFLEKEVLKLWIVVKQKLLYKISMEGSDPLRFPALYSDRFIFVKKPAIASGCKYVYEPTKFEFPPFPCTTETDEVLFWISYCLAKEKTMNINEVPHFMGNDFDWYEFSLESAAFSVNVACLDYFINFCKRKVEYDYVGIMKANFFSDFFDCEQPCFIFHFMLLNSQEKADLFREFPKIMVSHFLQWPLSQTFLENAEKIWILIPDQFKYWVLLKIFGILFHENPLLNPITVSGGILSDYLGFNSLIHSVEHLRRIWIALWEISLDSDKLIVLNKIVFKSITHSKRCREFRTCFKASGLKKKLLHLFLSNGEAVLELYEGETMKKSLRSLVAKYMPEDFEDLDRRCISFLKTQTKRYRLKMKRQMIEKIYCHNRRAMRYHRRRPNPLHENFLNCIRKQMEGKKRGN</sequence>
<keyword evidence="2" id="KW-1185">Reference proteome</keyword>
<evidence type="ECO:0000313" key="2">
    <source>
        <dbReference type="Proteomes" id="UP000499080"/>
    </source>
</evidence>
<evidence type="ECO:0000313" key="1">
    <source>
        <dbReference type="EMBL" id="GBM28028.1"/>
    </source>
</evidence>
<proteinExistence type="predicted"/>
<dbReference type="AlphaFoldDB" id="A0A4Y2EIW7"/>
<gene>
    <name evidence="1" type="ORF">AVEN_15228_1</name>
</gene>
<accession>A0A4Y2EIW7</accession>